<keyword evidence="3" id="KW-1185">Reference proteome</keyword>
<feature type="region of interest" description="Disordered" evidence="1">
    <location>
        <begin position="49"/>
        <end position="132"/>
    </location>
</feature>
<feature type="compositionally biased region" description="Basic residues" evidence="1">
    <location>
        <begin position="81"/>
        <end position="121"/>
    </location>
</feature>
<reference evidence="2 3" key="1">
    <citation type="submission" date="2020-02" db="EMBL/GenBank/DDBJ databases">
        <authorList>
            <person name="Ferguson B K."/>
        </authorList>
    </citation>
    <scope>NUCLEOTIDE SEQUENCE [LARGE SCALE GENOMIC DNA]</scope>
</reference>
<name>A0A6H5H6M5_9HEMI</name>
<accession>A0A6H5H6M5</accession>
<evidence type="ECO:0000256" key="1">
    <source>
        <dbReference type="SAM" id="MobiDB-lite"/>
    </source>
</evidence>
<dbReference type="Proteomes" id="UP000479000">
    <property type="component" value="Unassembled WGS sequence"/>
</dbReference>
<gene>
    <name evidence="2" type="ORF">NTEN_LOCUS14436</name>
</gene>
<dbReference type="EMBL" id="CADCXU010021640">
    <property type="protein sequence ID" value="CAB0009276.1"/>
    <property type="molecule type" value="Genomic_DNA"/>
</dbReference>
<sequence length="132" mass="15205">MAMRTTAVSNSTIERIAVKGGRENRNKLFHQAHPPAIVMVIRGNQLIPCQDGDEGSPAVNEMNGKPRTLAKQPGYLGIFSSRRRRMGMGKRRKTRRSGKKRRSGKMRRFGKKRRKIRRRSRRGEEDETEDET</sequence>
<evidence type="ECO:0000313" key="2">
    <source>
        <dbReference type="EMBL" id="CAB0009276.1"/>
    </source>
</evidence>
<organism evidence="2 3">
    <name type="scientific">Nesidiocoris tenuis</name>
    <dbReference type="NCBI Taxonomy" id="355587"/>
    <lineage>
        <taxon>Eukaryota</taxon>
        <taxon>Metazoa</taxon>
        <taxon>Ecdysozoa</taxon>
        <taxon>Arthropoda</taxon>
        <taxon>Hexapoda</taxon>
        <taxon>Insecta</taxon>
        <taxon>Pterygota</taxon>
        <taxon>Neoptera</taxon>
        <taxon>Paraneoptera</taxon>
        <taxon>Hemiptera</taxon>
        <taxon>Heteroptera</taxon>
        <taxon>Panheteroptera</taxon>
        <taxon>Cimicomorpha</taxon>
        <taxon>Miridae</taxon>
        <taxon>Dicyphina</taxon>
        <taxon>Nesidiocoris</taxon>
    </lineage>
</organism>
<proteinExistence type="predicted"/>
<protein>
    <submittedName>
        <fullName evidence="2">Uncharacterized protein</fullName>
    </submittedName>
</protein>
<evidence type="ECO:0000313" key="3">
    <source>
        <dbReference type="Proteomes" id="UP000479000"/>
    </source>
</evidence>
<dbReference type="AlphaFoldDB" id="A0A6H5H6M5"/>